<reference evidence="1 2" key="1">
    <citation type="submission" date="2015-10" db="EMBL/GenBank/DDBJ databases">
        <title>Corynebacteirum lowii and Corynebacterium oculi species nova, derived from human clinical disease and and emended description of Corynebacterium mastiditis.</title>
        <authorList>
            <person name="Bernard K."/>
            <person name="Pacheco A.L."/>
            <person name="Mcdougall C."/>
            <person name="Burtx T."/>
            <person name="Weibe D."/>
            <person name="Tyler S."/>
            <person name="Olson A.B."/>
            <person name="Cnockaert M."/>
            <person name="Eguchi H."/>
            <person name="Kuwahara T."/>
            <person name="Nakayama-Imaohji H."/>
            <person name="Boudewijins M."/>
            <person name="Van Hoecke F."/>
            <person name="Bernier A.-M."/>
            <person name="Vandamme P."/>
        </authorList>
    </citation>
    <scope>NUCLEOTIDE SEQUENCE [LARGE SCALE GENOMIC DNA]</scope>
    <source>
        <strain evidence="1 2">NML 130206</strain>
    </source>
</reference>
<dbReference type="EMBL" id="LKEV01000007">
    <property type="protein sequence ID" value="KQB84752.1"/>
    <property type="molecule type" value="Genomic_DNA"/>
</dbReference>
<gene>
    <name evidence="1" type="ORF">Clow_02010</name>
</gene>
<comment type="caution">
    <text evidence="1">The sequence shown here is derived from an EMBL/GenBank/DDBJ whole genome shotgun (WGS) entry which is preliminary data.</text>
</comment>
<evidence type="ECO:0000313" key="2">
    <source>
        <dbReference type="Proteomes" id="UP000050488"/>
    </source>
</evidence>
<dbReference type="AlphaFoldDB" id="A0A0Q0YEG3"/>
<name>A0A0Q0YEG3_9CORY</name>
<evidence type="ECO:0000313" key="1">
    <source>
        <dbReference type="EMBL" id="KQB84752.1"/>
    </source>
</evidence>
<keyword evidence="2" id="KW-1185">Reference proteome</keyword>
<dbReference type="Proteomes" id="UP000050488">
    <property type="component" value="Unassembled WGS sequence"/>
</dbReference>
<sequence length="34" mass="4003">MFSVNLDKCTQLRLDQCKHRFLVVLKVIIACHMV</sequence>
<accession>A0A0Q0YEG3</accession>
<protein>
    <submittedName>
        <fullName evidence="1">Uncharacterized protein</fullName>
    </submittedName>
</protein>
<dbReference type="PATRIC" id="fig|1544413.3.peg.2014"/>
<organism evidence="1 2">
    <name type="scientific">Corynebacterium lowii</name>
    <dbReference type="NCBI Taxonomy" id="1544413"/>
    <lineage>
        <taxon>Bacteria</taxon>
        <taxon>Bacillati</taxon>
        <taxon>Actinomycetota</taxon>
        <taxon>Actinomycetes</taxon>
        <taxon>Mycobacteriales</taxon>
        <taxon>Corynebacteriaceae</taxon>
        <taxon>Corynebacterium</taxon>
    </lineage>
</organism>
<proteinExistence type="predicted"/>